<dbReference type="EMBL" id="CP025096">
    <property type="protein sequence ID" value="AUD05336.1"/>
    <property type="molecule type" value="Genomic_DNA"/>
</dbReference>
<dbReference type="RefSeq" id="WP_100991896.1">
    <property type="nucleotide sequence ID" value="NZ_CP025096.1"/>
</dbReference>
<evidence type="ECO:0000313" key="2">
    <source>
        <dbReference type="Proteomes" id="UP000232883"/>
    </source>
</evidence>
<dbReference type="OrthoDB" id="952142at2"/>
<proteinExistence type="predicted"/>
<evidence type="ECO:0000313" key="1">
    <source>
        <dbReference type="EMBL" id="AUD05336.1"/>
    </source>
</evidence>
<keyword evidence="2" id="KW-1185">Reference proteome</keyword>
<dbReference type="KEGG" id="spir:CWM47_27885"/>
<name>A0A2K8Z619_9BACT</name>
<organism evidence="1 2">
    <name type="scientific">Spirosoma pollinicola</name>
    <dbReference type="NCBI Taxonomy" id="2057025"/>
    <lineage>
        <taxon>Bacteria</taxon>
        <taxon>Pseudomonadati</taxon>
        <taxon>Bacteroidota</taxon>
        <taxon>Cytophagia</taxon>
        <taxon>Cytophagales</taxon>
        <taxon>Cytophagaceae</taxon>
        <taxon>Spirosoma</taxon>
    </lineage>
</organism>
<accession>A0A2K8Z619</accession>
<gene>
    <name evidence="1" type="ORF">CWM47_27885</name>
</gene>
<dbReference type="Proteomes" id="UP000232883">
    <property type="component" value="Chromosome"/>
</dbReference>
<protein>
    <submittedName>
        <fullName evidence="1">Uncharacterized protein</fullName>
    </submittedName>
</protein>
<dbReference type="AlphaFoldDB" id="A0A2K8Z619"/>
<sequence length="159" mass="18587">MQLLSLFDDWQKALTEFNNLLKMRVKKYGQTKVLAQIKVIDKTSSEEKSMTRSMYNARLLHPQHWPEPLLEQFAEVLSCPELLTFYQKQSTIISQLPDLLTNYIKGANTSNAFVIRLLDINQATFYAKQKEPKTWHRDELVRIEEIIETLNKLKSVSAQ</sequence>
<reference evidence="1 2" key="1">
    <citation type="submission" date="2017-11" db="EMBL/GenBank/DDBJ databases">
        <title>Taxonomic description and genome sequences of Spirosoma HA7 sp. nov., isolated from pollen microhabitat of Corylus avellana.</title>
        <authorList>
            <person name="Ambika Manirajan B."/>
            <person name="Suarez C."/>
            <person name="Ratering S."/>
            <person name="Geissler-Plaum R."/>
            <person name="Cardinale M."/>
            <person name="Sylvia S."/>
        </authorList>
    </citation>
    <scope>NUCLEOTIDE SEQUENCE [LARGE SCALE GENOMIC DNA]</scope>
    <source>
        <strain evidence="1 2">HA7</strain>
    </source>
</reference>